<name>A0ABQ2M4K9_9ACTN</name>
<evidence type="ECO:0000313" key="5">
    <source>
        <dbReference type="EMBL" id="GGO47099.1"/>
    </source>
</evidence>
<comment type="caution">
    <text evidence="5">The sequence shown here is derived from an EMBL/GenBank/DDBJ whole genome shotgun (WGS) entry which is preliminary data.</text>
</comment>
<keyword evidence="1" id="KW-0808">Transferase</keyword>
<organism evidence="5 6">
    <name type="scientific">Streptomyces daqingensis</name>
    <dbReference type="NCBI Taxonomy" id="1472640"/>
    <lineage>
        <taxon>Bacteria</taxon>
        <taxon>Bacillati</taxon>
        <taxon>Actinomycetota</taxon>
        <taxon>Actinomycetes</taxon>
        <taxon>Kitasatosporales</taxon>
        <taxon>Streptomycetaceae</taxon>
        <taxon>Streptomyces</taxon>
    </lineage>
</organism>
<evidence type="ECO:0000313" key="6">
    <source>
        <dbReference type="Proteomes" id="UP000631535"/>
    </source>
</evidence>
<dbReference type="InterPro" id="IPR050832">
    <property type="entry name" value="Bact_Acetyltransf"/>
</dbReference>
<evidence type="ECO:0000256" key="1">
    <source>
        <dbReference type="ARBA" id="ARBA00022679"/>
    </source>
</evidence>
<dbReference type="Proteomes" id="UP000631535">
    <property type="component" value="Unassembled WGS sequence"/>
</dbReference>
<sequence length="244" mass="26486">MEAGDGRNVTEIRAFAEADRAALRELFSRAGEGAPTASLWGHEESEAAIYLAPYMDLVPDSLFVAEVDGELVGYLAGCLDTSSFPGQSHLMAEAIRKHRLVFRRRPAAFFVRSTGDLVRAAIRREPVAGDFVDDRWPAHLHINVASAARGTGAADGLMNRWFERLRETGSPGCHLQTVAENDRAVRFFRRMGFAEYGPAPVVPGLRHHGKRVHQQTMVWSPQAPPPGGTRGASGGGPSRTPGGF</sequence>
<dbReference type="InterPro" id="IPR016181">
    <property type="entry name" value="Acyl_CoA_acyltransferase"/>
</dbReference>
<dbReference type="Gene3D" id="3.40.630.30">
    <property type="match status" value="1"/>
</dbReference>
<keyword evidence="2" id="KW-0012">Acyltransferase</keyword>
<proteinExistence type="predicted"/>
<dbReference type="EMBL" id="BMMP01000005">
    <property type="protein sequence ID" value="GGO47099.1"/>
    <property type="molecule type" value="Genomic_DNA"/>
</dbReference>
<keyword evidence="6" id="KW-1185">Reference proteome</keyword>
<evidence type="ECO:0000256" key="3">
    <source>
        <dbReference type="SAM" id="MobiDB-lite"/>
    </source>
</evidence>
<dbReference type="SUPFAM" id="SSF55729">
    <property type="entry name" value="Acyl-CoA N-acyltransferases (Nat)"/>
    <property type="match status" value="1"/>
</dbReference>
<protein>
    <recommendedName>
        <fullName evidence="4">N-acetyltransferase domain-containing protein</fullName>
    </recommendedName>
</protein>
<feature type="compositionally biased region" description="Gly residues" evidence="3">
    <location>
        <begin position="228"/>
        <end position="244"/>
    </location>
</feature>
<feature type="region of interest" description="Disordered" evidence="3">
    <location>
        <begin position="210"/>
        <end position="244"/>
    </location>
</feature>
<gene>
    <name evidence="5" type="ORF">GCM10012287_18940</name>
</gene>
<dbReference type="PANTHER" id="PTHR43877">
    <property type="entry name" value="AMINOALKYLPHOSPHONATE N-ACETYLTRANSFERASE-RELATED-RELATED"/>
    <property type="match status" value="1"/>
</dbReference>
<reference evidence="6" key="1">
    <citation type="journal article" date="2019" name="Int. J. Syst. Evol. Microbiol.">
        <title>The Global Catalogue of Microorganisms (GCM) 10K type strain sequencing project: providing services to taxonomists for standard genome sequencing and annotation.</title>
        <authorList>
            <consortium name="The Broad Institute Genomics Platform"/>
            <consortium name="The Broad Institute Genome Sequencing Center for Infectious Disease"/>
            <person name="Wu L."/>
            <person name="Ma J."/>
        </authorList>
    </citation>
    <scope>NUCLEOTIDE SEQUENCE [LARGE SCALE GENOMIC DNA]</scope>
    <source>
        <strain evidence="6">CGMCC 4.7178</strain>
    </source>
</reference>
<evidence type="ECO:0000256" key="2">
    <source>
        <dbReference type="ARBA" id="ARBA00023315"/>
    </source>
</evidence>
<feature type="domain" description="N-acetyltransferase" evidence="4">
    <location>
        <begin position="10"/>
        <end position="218"/>
    </location>
</feature>
<evidence type="ECO:0000259" key="4">
    <source>
        <dbReference type="PROSITE" id="PS51186"/>
    </source>
</evidence>
<dbReference type="Pfam" id="PF00583">
    <property type="entry name" value="Acetyltransf_1"/>
    <property type="match status" value="1"/>
</dbReference>
<accession>A0ABQ2M4K9</accession>
<dbReference type="InterPro" id="IPR000182">
    <property type="entry name" value="GNAT_dom"/>
</dbReference>
<dbReference type="PROSITE" id="PS51186">
    <property type="entry name" value="GNAT"/>
    <property type="match status" value="1"/>
</dbReference>